<dbReference type="Proteomes" id="UP000193986">
    <property type="component" value="Unassembled WGS sequence"/>
</dbReference>
<dbReference type="PROSITE" id="PS50897">
    <property type="entry name" value="CTLH"/>
    <property type="match status" value="1"/>
</dbReference>
<feature type="repeat" description="WD" evidence="3">
    <location>
        <begin position="502"/>
        <end position="532"/>
    </location>
</feature>
<dbReference type="PANTHER" id="PTHR22848">
    <property type="entry name" value="WD40 REPEAT PROTEIN"/>
    <property type="match status" value="1"/>
</dbReference>
<sequence length="638" mass="70020">MSANTNGEAGPSGSSSSSVVHRHNELSARQREKAPARISLDQITLDERRLDHDIVQLISQYLSQTHPHIAQQIDDELLDGKADSSRKEESQEIERAILDGDYGSLESLLSRPALVRGQTVKAFLYLCYRQQFLEHVENRESQKAFNLLQKRLKPLEHYQPYPYDFYALSYLTSASTVHDAPSFRDWGGVGVERERLVAVWREIMDGAGSIDGGSTDGREKRYVPPNRLVELFKQAVAWQVGHHGVRTGETNAWTVHSLLQDYRPLIVPSDLNRLVSGHTANVKCIGLIGPEGNTAISGSSDTTLHIFSTLSGETRHILSGHTSRVWDVASSGPGPLGWIASSSGDGTVRIWSNTGKSRTAISGDGGDVYGVRWRPGREDQIASASYDKIVRCWDVETGKQVRTFSGHGQSTLCVAFDPVGNVIASGSKDKHIRLWDAVGGVCIQSMTASLGEITSVEFDPEGRYLLAGCKDNSNLLWDLRMQRNIYRYTGHQNTSKNLIRCSFSPGGNLVVGGSEDSMVYIWEREASSALQHSRESSILHQNVVTRPGVSLANETTQGNMSAPLSPATYNRASPAYYPPRNVHGPPHAKNPSGGTIVKPLKVLEGHGEGAVFDVKWTGEVMVSAGEDRRVGVWRIGDN</sequence>
<feature type="region of interest" description="Disordered" evidence="4">
    <location>
        <begin position="1"/>
        <end position="33"/>
    </location>
</feature>
<evidence type="ECO:0000313" key="6">
    <source>
        <dbReference type="EMBL" id="ORY24960.1"/>
    </source>
</evidence>
<dbReference type="PROSITE" id="PS50082">
    <property type="entry name" value="WD_REPEATS_2"/>
    <property type="match status" value="5"/>
</dbReference>
<evidence type="ECO:0000259" key="5">
    <source>
        <dbReference type="PROSITE" id="PS50897"/>
    </source>
</evidence>
<dbReference type="PROSITE" id="PS50294">
    <property type="entry name" value="WD_REPEATS_REGION"/>
    <property type="match status" value="2"/>
</dbReference>
<evidence type="ECO:0000256" key="1">
    <source>
        <dbReference type="ARBA" id="ARBA00022574"/>
    </source>
</evidence>
<evidence type="ECO:0000256" key="2">
    <source>
        <dbReference type="ARBA" id="ARBA00022737"/>
    </source>
</evidence>
<organism evidence="6 7">
    <name type="scientific">Naematelia encephala</name>
    <dbReference type="NCBI Taxonomy" id="71784"/>
    <lineage>
        <taxon>Eukaryota</taxon>
        <taxon>Fungi</taxon>
        <taxon>Dikarya</taxon>
        <taxon>Basidiomycota</taxon>
        <taxon>Agaricomycotina</taxon>
        <taxon>Tremellomycetes</taxon>
        <taxon>Tremellales</taxon>
        <taxon>Naemateliaceae</taxon>
        <taxon>Naematelia</taxon>
    </lineage>
</organism>
<evidence type="ECO:0000313" key="7">
    <source>
        <dbReference type="Proteomes" id="UP000193986"/>
    </source>
</evidence>
<dbReference type="InParanoid" id="A0A1Y2ARM9"/>
<dbReference type="PRINTS" id="PR00320">
    <property type="entry name" value="GPROTEINBRPT"/>
</dbReference>
<reference evidence="6 7" key="1">
    <citation type="submission" date="2016-07" db="EMBL/GenBank/DDBJ databases">
        <title>Pervasive Adenine N6-methylation of Active Genes in Fungi.</title>
        <authorList>
            <consortium name="DOE Joint Genome Institute"/>
            <person name="Mondo S.J."/>
            <person name="Dannebaum R.O."/>
            <person name="Kuo R.C."/>
            <person name="Labutti K."/>
            <person name="Haridas S."/>
            <person name="Kuo A."/>
            <person name="Salamov A."/>
            <person name="Ahrendt S.R."/>
            <person name="Lipzen A."/>
            <person name="Sullivan W."/>
            <person name="Andreopoulos W.B."/>
            <person name="Clum A."/>
            <person name="Lindquist E."/>
            <person name="Daum C."/>
            <person name="Ramamoorthy G.K."/>
            <person name="Gryganskyi A."/>
            <person name="Culley D."/>
            <person name="Magnuson J.K."/>
            <person name="James T.Y."/>
            <person name="O'Malley M.A."/>
            <person name="Stajich J.E."/>
            <person name="Spatafora J.W."/>
            <person name="Visel A."/>
            <person name="Grigoriev I.V."/>
        </authorList>
    </citation>
    <scope>NUCLEOTIDE SEQUENCE [LARGE SCALE GENOMIC DNA]</scope>
    <source>
        <strain evidence="6 7">68-887.2</strain>
    </source>
</reference>
<protein>
    <submittedName>
        <fullName evidence="6">WD40-repeat-containing domain protein</fullName>
    </submittedName>
</protein>
<feature type="repeat" description="WD" evidence="3">
    <location>
        <begin position="446"/>
        <end position="487"/>
    </location>
</feature>
<keyword evidence="1 3" id="KW-0853">WD repeat</keyword>
<name>A0A1Y2ARM9_9TREE</name>
<feature type="repeat" description="WD" evidence="3">
    <location>
        <begin position="404"/>
        <end position="436"/>
    </location>
</feature>
<feature type="repeat" description="WD" evidence="3">
    <location>
        <begin position="318"/>
        <end position="352"/>
    </location>
</feature>
<evidence type="ECO:0000256" key="4">
    <source>
        <dbReference type="SAM" id="MobiDB-lite"/>
    </source>
</evidence>
<keyword evidence="7" id="KW-1185">Reference proteome</keyword>
<dbReference type="STRING" id="71784.A0A1Y2ARM9"/>
<gene>
    <name evidence="6" type="ORF">BCR39DRAFT_499610</name>
</gene>
<comment type="caution">
    <text evidence="6">The sequence shown here is derived from an EMBL/GenBank/DDBJ whole genome shotgun (WGS) entry which is preliminary data.</text>
</comment>
<dbReference type="EMBL" id="MCFC01000062">
    <property type="protein sequence ID" value="ORY24960.1"/>
    <property type="molecule type" value="Genomic_DNA"/>
</dbReference>
<keyword evidence="2" id="KW-0677">Repeat</keyword>
<dbReference type="InterPro" id="IPR006595">
    <property type="entry name" value="CTLH_C"/>
</dbReference>
<feature type="domain" description="CTLH" evidence="5">
    <location>
        <begin position="88"/>
        <end position="143"/>
    </location>
</feature>
<dbReference type="CDD" id="cd00200">
    <property type="entry name" value="WD40"/>
    <property type="match status" value="1"/>
</dbReference>
<dbReference type="InterPro" id="IPR045184">
    <property type="entry name" value="SMU1"/>
</dbReference>
<dbReference type="OrthoDB" id="674604at2759"/>
<dbReference type="SMART" id="SM00320">
    <property type="entry name" value="WD40"/>
    <property type="match status" value="7"/>
</dbReference>
<dbReference type="InterPro" id="IPR036322">
    <property type="entry name" value="WD40_repeat_dom_sf"/>
</dbReference>
<dbReference type="Gene3D" id="2.130.10.10">
    <property type="entry name" value="YVTN repeat-like/Quinoprotein amine dehydrogenase"/>
    <property type="match status" value="2"/>
</dbReference>
<dbReference type="AlphaFoldDB" id="A0A1Y2ARM9"/>
<dbReference type="SUPFAM" id="SSF50978">
    <property type="entry name" value="WD40 repeat-like"/>
    <property type="match status" value="1"/>
</dbReference>
<feature type="repeat" description="WD" evidence="3">
    <location>
        <begin position="361"/>
        <end position="403"/>
    </location>
</feature>
<feature type="compositionally biased region" description="Basic and acidic residues" evidence="4">
    <location>
        <begin position="22"/>
        <end position="33"/>
    </location>
</feature>
<evidence type="ECO:0000256" key="3">
    <source>
        <dbReference type="PROSITE-ProRule" id="PRU00221"/>
    </source>
</evidence>
<dbReference type="Pfam" id="PF00400">
    <property type="entry name" value="WD40"/>
    <property type="match status" value="7"/>
</dbReference>
<dbReference type="InterPro" id="IPR015943">
    <property type="entry name" value="WD40/YVTN_repeat-like_dom_sf"/>
</dbReference>
<dbReference type="InterPro" id="IPR020472">
    <property type="entry name" value="WD40_PAC1"/>
</dbReference>
<proteinExistence type="predicted"/>
<accession>A0A1Y2ARM9</accession>
<dbReference type="GO" id="GO:0000398">
    <property type="term" value="P:mRNA splicing, via spliceosome"/>
    <property type="evidence" value="ECO:0007669"/>
    <property type="project" value="InterPro"/>
</dbReference>
<dbReference type="InterPro" id="IPR001680">
    <property type="entry name" value="WD40_rpt"/>
</dbReference>